<name>A0A660L5X6_9ACTN</name>
<comment type="similarity">
    <text evidence="1">Belongs to the N-acylglucosamine 2-epimerase family.</text>
</comment>
<dbReference type="GO" id="GO:0016853">
    <property type="term" value="F:isomerase activity"/>
    <property type="evidence" value="ECO:0007669"/>
    <property type="project" value="UniProtKB-KW"/>
</dbReference>
<dbReference type="Gene3D" id="1.50.10.10">
    <property type="match status" value="1"/>
</dbReference>
<proteinExistence type="inferred from homology"/>
<dbReference type="Pfam" id="PF07221">
    <property type="entry name" value="GlcNAc_2-epim"/>
    <property type="match status" value="1"/>
</dbReference>
<protein>
    <submittedName>
        <fullName evidence="3">Mannose/cellobiose epimerase-like protein (N-acyl-D-glucosamine 2-epimerase family)</fullName>
    </submittedName>
</protein>
<dbReference type="InterPro" id="IPR012341">
    <property type="entry name" value="6hp_glycosidase-like_sf"/>
</dbReference>
<dbReference type="Proteomes" id="UP000278962">
    <property type="component" value="Unassembled WGS sequence"/>
</dbReference>
<dbReference type="AlphaFoldDB" id="A0A660L5X6"/>
<keyword evidence="2" id="KW-0413">Isomerase</keyword>
<dbReference type="OrthoDB" id="9806359at2"/>
<reference evidence="3 4" key="1">
    <citation type="submission" date="2018-10" db="EMBL/GenBank/DDBJ databases">
        <title>Genomic Encyclopedia of Archaeal and Bacterial Type Strains, Phase II (KMG-II): from individual species to whole genera.</title>
        <authorList>
            <person name="Goeker M."/>
        </authorList>
    </citation>
    <scope>NUCLEOTIDE SEQUENCE [LARGE SCALE GENOMIC DNA]</scope>
    <source>
        <strain evidence="3 4">DSM 14954</strain>
    </source>
</reference>
<dbReference type="EMBL" id="RBIL01000002">
    <property type="protein sequence ID" value="RKQ88289.1"/>
    <property type="molecule type" value="Genomic_DNA"/>
</dbReference>
<evidence type="ECO:0000313" key="4">
    <source>
        <dbReference type="Proteomes" id="UP000278962"/>
    </source>
</evidence>
<gene>
    <name evidence="3" type="ORF">C8N24_6331</name>
</gene>
<dbReference type="GO" id="GO:0005975">
    <property type="term" value="P:carbohydrate metabolic process"/>
    <property type="evidence" value="ECO:0007669"/>
    <property type="project" value="InterPro"/>
</dbReference>
<evidence type="ECO:0000256" key="2">
    <source>
        <dbReference type="ARBA" id="ARBA00023235"/>
    </source>
</evidence>
<accession>A0A660L5X6</accession>
<organism evidence="3 4">
    <name type="scientific">Solirubrobacter pauli</name>
    <dbReference type="NCBI Taxonomy" id="166793"/>
    <lineage>
        <taxon>Bacteria</taxon>
        <taxon>Bacillati</taxon>
        <taxon>Actinomycetota</taxon>
        <taxon>Thermoleophilia</taxon>
        <taxon>Solirubrobacterales</taxon>
        <taxon>Solirubrobacteraceae</taxon>
        <taxon>Solirubrobacter</taxon>
    </lineage>
</organism>
<keyword evidence="4" id="KW-1185">Reference proteome</keyword>
<comment type="caution">
    <text evidence="3">The sequence shown here is derived from an EMBL/GenBank/DDBJ whole genome shotgun (WGS) entry which is preliminary data.</text>
</comment>
<sequence length="339" mass="38012">MDLIGERERLLAFARGAVHPDGGFGWLRTDGSLDLARGRELWINTRMTYVFAMAGERELVETGLHALRTDFRDAQHGGWFSVAGEPSDKLAYEHVFVVLAAAAAGDAALLGEALEVLDTYFWEEHFGALSDVRSRDWSRVEAYRGANANMHGVEAMIATGDERWLDRARRITQLLTGGVRVVEHYDPIWRPQPHYNREDPTHRFRPYGVTPGHGFEWARLAHSLGFEEAARRLFSGAIHDGWDGSGFVYTVDFDGRPVVRARLHWVLCEAIAAAAALGEHDFERAWWALAEQHFIDREGGSWWHELDADNRPASTIWDGKPDVYHALGAVSASLRPAGS</sequence>
<evidence type="ECO:0000256" key="1">
    <source>
        <dbReference type="ARBA" id="ARBA00008558"/>
    </source>
</evidence>
<dbReference type="SUPFAM" id="SSF48208">
    <property type="entry name" value="Six-hairpin glycosidases"/>
    <property type="match status" value="1"/>
</dbReference>
<evidence type="ECO:0000313" key="3">
    <source>
        <dbReference type="EMBL" id="RKQ88289.1"/>
    </source>
</evidence>
<dbReference type="PANTHER" id="PTHR15108">
    <property type="entry name" value="N-ACYLGLUCOSAMINE-2-EPIMERASE"/>
    <property type="match status" value="1"/>
</dbReference>
<dbReference type="RefSeq" id="WP_121257672.1">
    <property type="nucleotide sequence ID" value="NZ_RBIL01000002.1"/>
</dbReference>
<dbReference type="InterPro" id="IPR008928">
    <property type="entry name" value="6-hairpin_glycosidase_sf"/>
</dbReference>
<dbReference type="InterPro" id="IPR010819">
    <property type="entry name" value="AGE/CE"/>
</dbReference>